<gene>
    <name evidence="3" type="ORF">B4U79_00659</name>
    <name evidence="2" type="ORF">B4U79_02661</name>
</gene>
<evidence type="ECO:0000313" key="2">
    <source>
        <dbReference type="EMBL" id="RWR99140.1"/>
    </source>
</evidence>
<comment type="caution">
    <text evidence="2">The sequence shown here is derived from an EMBL/GenBank/DDBJ whole genome shotgun (WGS) entry which is preliminary data.</text>
</comment>
<dbReference type="STRING" id="1965070.A0A3S3NH26"/>
<dbReference type="EMBL" id="NCKU01016744">
    <property type="protein sequence ID" value="RWR99140.1"/>
    <property type="molecule type" value="Genomic_DNA"/>
</dbReference>
<dbReference type="GO" id="GO:0008528">
    <property type="term" value="F:G protein-coupled peptide receptor activity"/>
    <property type="evidence" value="ECO:0007669"/>
    <property type="project" value="TreeGrafter"/>
</dbReference>
<keyword evidence="4" id="KW-1185">Reference proteome</keyword>
<feature type="compositionally biased region" description="Polar residues" evidence="1">
    <location>
        <begin position="26"/>
        <end position="45"/>
    </location>
</feature>
<dbReference type="GO" id="GO:0007188">
    <property type="term" value="P:adenylate cyclase-modulating G protein-coupled receptor signaling pathway"/>
    <property type="evidence" value="ECO:0007669"/>
    <property type="project" value="TreeGrafter"/>
</dbReference>
<feature type="non-terminal residue" evidence="2">
    <location>
        <position position="1"/>
    </location>
</feature>
<reference evidence="2" key="2">
    <citation type="submission" date="2018-11" db="EMBL/GenBank/DDBJ databases">
        <title>Trombidioid mite genomics.</title>
        <authorList>
            <person name="Dong X."/>
        </authorList>
    </citation>
    <scope>NUCLEOTIDE SEQUENCE</scope>
    <source>
        <strain evidence="2">UoL-WK</strain>
    </source>
</reference>
<dbReference type="EMBL" id="NCKU01015038">
    <property type="protein sequence ID" value="RWR99470.1"/>
    <property type="molecule type" value="Genomic_DNA"/>
</dbReference>
<keyword evidence="2" id="KW-0675">Receptor</keyword>
<evidence type="ECO:0000313" key="3">
    <source>
        <dbReference type="EMBL" id="RWR99470.1"/>
    </source>
</evidence>
<organism evidence="2 4">
    <name type="scientific">Dinothrombium tinctorium</name>
    <dbReference type="NCBI Taxonomy" id="1965070"/>
    <lineage>
        <taxon>Eukaryota</taxon>
        <taxon>Metazoa</taxon>
        <taxon>Ecdysozoa</taxon>
        <taxon>Arthropoda</taxon>
        <taxon>Chelicerata</taxon>
        <taxon>Arachnida</taxon>
        <taxon>Acari</taxon>
        <taxon>Acariformes</taxon>
        <taxon>Trombidiformes</taxon>
        <taxon>Prostigmata</taxon>
        <taxon>Anystina</taxon>
        <taxon>Parasitengona</taxon>
        <taxon>Trombidioidea</taxon>
        <taxon>Trombidiidae</taxon>
        <taxon>Dinothrombium</taxon>
    </lineage>
</organism>
<proteinExistence type="predicted"/>
<dbReference type="Proteomes" id="UP000285301">
    <property type="component" value="Unassembled WGS sequence"/>
</dbReference>
<dbReference type="GO" id="GO:0005886">
    <property type="term" value="C:plasma membrane"/>
    <property type="evidence" value="ECO:0007669"/>
    <property type="project" value="TreeGrafter"/>
</dbReference>
<evidence type="ECO:0000313" key="4">
    <source>
        <dbReference type="Proteomes" id="UP000285301"/>
    </source>
</evidence>
<sequence>GFFVALLYCFLNNEVQQELKKLWQRWRSQSNGHQPSRSSILSTTDPLRKESSNKMPNISPCKKESTFLAPALQIENDTENYADVKIERANGSKTVMDIAGGSMESVL</sequence>
<dbReference type="PANTHER" id="PTHR45620">
    <property type="entry name" value="PDF RECEPTOR-LIKE PROTEIN-RELATED"/>
    <property type="match status" value="1"/>
</dbReference>
<accession>A0A3S3NH26</accession>
<name>A0A3S3NH26_9ACAR</name>
<dbReference type="AlphaFoldDB" id="A0A3S3NH26"/>
<dbReference type="Gene3D" id="1.20.1070.10">
    <property type="entry name" value="Rhodopsin 7-helix transmembrane proteins"/>
    <property type="match status" value="1"/>
</dbReference>
<feature type="region of interest" description="Disordered" evidence="1">
    <location>
        <begin position="26"/>
        <end position="61"/>
    </location>
</feature>
<reference evidence="2 4" key="1">
    <citation type="journal article" date="2018" name="Gigascience">
        <title>Genomes of trombidid mites reveal novel predicted allergens and laterally-transferred genes associated with secondary metabolism.</title>
        <authorList>
            <person name="Dong X."/>
            <person name="Chaisiri K."/>
            <person name="Xia D."/>
            <person name="Armstrong S.D."/>
            <person name="Fang Y."/>
            <person name="Donnelly M.J."/>
            <person name="Kadowaki T."/>
            <person name="McGarry J.W."/>
            <person name="Darby A.C."/>
            <person name="Makepeace B.L."/>
        </authorList>
    </citation>
    <scope>NUCLEOTIDE SEQUENCE [LARGE SCALE GENOMIC DNA]</scope>
    <source>
        <strain evidence="2">UoL-WK</strain>
    </source>
</reference>
<protein>
    <submittedName>
        <fullName evidence="2">Gastric inhibitory polypeptide receptor-like protein</fullName>
    </submittedName>
</protein>
<evidence type="ECO:0000256" key="1">
    <source>
        <dbReference type="SAM" id="MobiDB-lite"/>
    </source>
</evidence>
<dbReference type="OrthoDB" id="6410457at2759"/>
<dbReference type="InterPro" id="IPR050332">
    <property type="entry name" value="GPCR_2"/>
</dbReference>